<dbReference type="KEGG" id="sgn:SGRA_0923"/>
<sequence>MQKLQIPQPIELPKQGFFELPVIEYQLKKKCCKKYKKKKGKRCKKCPEN</sequence>
<dbReference type="Proteomes" id="UP000007519">
    <property type="component" value="Chromosome"/>
</dbReference>
<keyword evidence="2" id="KW-1185">Reference proteome</keyword>
<evidence type="ECO:0000313" key="2">
    <source>
        <dbReference type="Proteomes" id="UP000007519"/>
    </source>
</evidence>
<accession>H6L2K1</accession>
<dbReference type="AlphaFoldDB" id="H6L2K1"/>
<dbReference type="RefSeq" id="WP_015691310.1">
    <property type="nucleotide sequence ID" value="NC_016940.1"/>
</dbReference>
<dbReference type="EMBL" id="CP002831">
    <property type="protein sequence ID" value="AFC23659.1"/>
    <property type="molecule type" value="Genomic_DNA"/>
</dbReference>
<proteinExistence type="predicted"/>
<name>H6L2K1_SAPGL</name>
<protein>
    <submittedName>
        <fullName evidence="1">Uncharacterized protein</fullName>
    </submittedName>
</protein>
<dbReference type="HOGENOM" id="CLU_3140538_0_0_10"/>
<reference evidence="1 2" key="1">
    <citation type="journal article" date="2012" name="Stand. Genomic Sci.">
        <title>Complete genome sequencing and analysis of Saprospira grandis str. Lewin, a predatory marine bacterium.</title>
        <authorList>
            <person name="Saw J.H."/>
            <person name="Yuryev A."/>
            <person name="Kanbe M."/>
            <person name="Hou S."/>
            <person name="Young A.G."/>
            <person name="Aizawa S."/>
            <person name="Alam M."/>
        </authorList>
    </citation>
    <scope>NUCLEOTIDE SEQUENCE [LARGE SCALE GENOMIC DNA]</scope>
    <source>
        <strain evidence="1 2">Lewin</strain>
    </source>
</reference>
<organism evidence="1 2">
    <name type="scientific">Saprospira grandis (strain Lewin)</name>
    <dbReference type="NCBI Taxonomy" id="984262"/>
    <lineage>
        <taxon>Bacteria</taxon>
        <taxon>Pseudomonadati</taxon>
        <taxon>Bacteroidota</taxon>
        <taxon>Saprospiria</taxon>
        <taxon>Saprospirales</taxon>
        <taxon>Saprospiraceae</taxon>
        <taxon>Saprospira</taxon>
    </lineage>
</organism>
<gene>
    <name evidence="1" type="ordered locus">SGRA_0923</name>
</gene>
<evidence type="ECO:0000313" key="1">
    <source>
        <dbReference type="EMBL" id="AFC23659.1"/>
    </source>
</evidence>